<protein>
    <submittedName>
        <fullName evidence="3">Uncharacterized protein</fullName>
    </submittedName>
</protein>
<feature type="transmembrane region" description="Helical" evidence="2">
    <location>
        <begin position="87"/>
        <end position="103"/>
    </location>
</feature>
<evidence type="ECO:0000313" key="3">
    <source>
        <dbReference type="EMBL" id="MBR7839311.1"/>
    </source>
</evidence>
<organism evidence="3 4">
    <name type="scientific">Actinospica durhamensis</name>
    <dbReference type="NCBI Taxonomy" id="1508375"/>
    <lineage>
        <taxon>Bacteria</taxon>
        <taxon>Bacillati</taxon>
        <taxon>Actinomycetota</taxon>
        <taxon>Actinomycetes</taxon>
        <taxon>Catenulisporales</taxon>
        <taxon>Actinospicaceae</taxon>
        <taxon>Actinospica</taxon>
    </lineage>
</organism>
<name>A0A941EY07_9ACTN</name>
<feature type="compositionally biased region" description="Basic and acidic residues" evidence="1">
    <location>
        <begin position="15"/>
        <end position="31"/>
    </location>
</feature>
<gene>
    <name evidence="3" type="ORF">KDL01_38985</name>
</gene>
<evidence type="ECO:0000256" key="2">
    <source>
        <dbReference type="SAM" id="Phobius"/>
    </source>
</evidence>
<feature type="transmembrane region" description="Helical" evidence="2">
    <location>
        <begin position="110"/>
        <end position="127"/>
    </location>
</feature>
<keyword evidence="2" id="KW-0812">Transmembrane</keyword>
<sequence length="128" mass="13620">MSGIDPEDSPGTPEYNRREDYLKETQARMDRLNQPVAGPDPGLYPSAGTRGRQTRPARTPALSKWLVLTFPLGMLAVLVPVHGPHGPIPGVAHFFGGVAIAGLGSPRARAASMLLIGLLVAAAVWEWS</sequence>
<dbReference type="AlphaFoldDB" id="A0A941EY07"/>
<evidence type="ECO:0000313" key="4">
    <source>
        <dbReference type="Proteomes" id="UP000675781"/>
    </source>
</evidence>
<feature type="region of interest" description="Disordered" evidence="1">
    <location>
        <begin position="1"/>
        <end position="57"/>
    </location>
</feature>
<dbReference type="EMBL" id="JAGSOG010000419">
    <property type="protein sequence ID" value="MBR7839311.1"/>
    <property type="molecule type" value="Genomic_DNA"/>
</dbReference>
<dbReference type="Proteomes" id="UP000675781">
    <property type="component" value="Unassembled WGS sequence"/>
</dbReference>
<accession>A0A941EY07</accession>
<reference evidence="3" key="1">
    <citation type="submission" date="2021-04" db="EMBL/GenBank/DDBJ databases">
        <title>Genome based classification of Actinospica acidithermotolerans sp. nov., an actinobacterium isolated from an Indonesian hot spring.</title>
        <authorList>
            <person name="Kusuma A.B."/>
            <person name="Putra K.E."/>
            <person name="Nafisah S."/>
            <person name="Loh J."/>
            <person name="Nouioui I."/>
            <person name="Goodfellow M."/>
        </authorList>
    </citation>
    <scope>NUCLEOTIDE SEQUENCE</scope>
    <source>
        <strain evidence="3">CSCA 57</strain>
    </source>
</reference>
<comment type="caution">
    <text evidence="3">The sequence shown here is derived from an EMBL/GenBank/DDBJ whole genome shotgun (WGS) entry which is preliminary data.</text>
</comment>
<keyword evidence="2" id="KW-1133">Transmembrane helix</keyword>
<feature type="transmembrane region" description="Helical" evidence="2">
    <location>
        <begin position="62"/>
        <end position="81"/>
    </location>
</feature>
<evidence type="ECO:0000256" key="1">
    <source>
        <dbReference type="SAM" id="MobiDB-lite"/>
    </source>
</evidence>
<proteinExistence type="predicted"/>
<dbReference type="RefSeq" id="WP_212533749.1">
    <property type="nucleotide sequence ID" value="NZ_JAGSOG010000419.1"/>
</dbReference>
<keyword evidence="2" id="KW-0472">Membrane</keyword>
<keyword evidence="4" id="KW-1185">Reference proteome</keyword>